<comment type="caution">
    <text evidence="2">The sequence shown here is derived from an EMBL/GenBank/DDBJ whole genome shotgun (WGS) entry which is preliminary data.</text>
</comment>
<dbReference type="OrthoDB" id="7848519at2"/>
<keyword evidence="1" id="KW-0812">Transmembrane</keyword>
<feature type="transmembrane region" description="Helical" evidence="1">
    <location>
        <begin position="31"/>
        <end position="48"/>
    </location>
</feature>
<organism evidence="2 3">
    <name type="scientific">Chromohalobacter marismortui</name>
    <dbReference type="NCBI Taxonomy" id="42055"/>
    <lineage>
        <taxon>Bacteria</taxon>
        <taxon>Pseudomonadati</taxon>
        <taxon>Pseudomonadota</taxon>
        <taxon>Gammaproteobacteria</taxon>
        <taxon>Oceanospirillales</taxon>
        <taxon>Halomonadaceae</taxon>
        <taxon>Chromohalobacter</taxon>
    </lineage>
</organism>
<dbReference type="Proteomes" id="UP000295380">
    <property type="component" value="Unassembled WGS sequence"/>
</dbReference>
<keyword evidence="3" id="KW-1185">Reference proteome</keyword>
<feature type="transmembrane region" description="Helical" evidence="1">
    <location>
        <begin position="149"/>
        <end position="167"/>
    </location>
</feature>
<dbReference type="EMBL" id="SOBR01000002">
    <property type="protein sequence ID" value="TDU23519.1"/>
    <property type="molecule type" value="Genomic_DNA"/>
</dbReference>
<keyword evidence="1" id="KW-0472">Membrane</keyword>
<sequence>MLGLLFVKWFSTALIVVGVSMAVVRLGPRLGGVLAGTPIVLGPGYFFMLNEQPPAFVAEAALGSLHAMLATLTFCLCYVLLAGWFGAWGSVALAMVVWLPVAAAAASLPGGVALGLAAFLLAMPLALRLMRSLGLARDTVSESPRWSDLLMRGTLAGVIVCLATVVLDTIAPAVSGVALSFPISMLTIALTLHQRHGAGVARATLADTQLGMLSLVAFSTVMAACVESLPPALVFVLALVASLLVSALLWFLPRWLPVTASRDDPGLL</sequence>
<name>A0A4R7NS76_9GAMM</name>
<evidence type="ECO:0000313" key="3">
    <source>
        <dbReference type="Proteomes" id="UP000295380"/>
    </source>
</evidence>
<reference evidence="2 3" key="1">
    <citation type="submission" date="2019-03" db="EMBL/GenBank/DDBJ databases">
        <title>Genomic Encyclopedia of Type Strains, Phase IV (KMG-IV): sequencing the most valuable type-strain genomes for metagenomic binning, comparative biology and taxonomic classification.</title>
        <authorList>
            <person name="Goeker M."/>
        </authorList>
    </citation>
    <scope>NUCLEOTIDE SEQUENCE [LARGE SCALE GENOMIC DNA]</scope>
    <source>
        <strain evidence="2 3">DSM 6770</strain>
    </source>
</reference>
<evidence type="ECO:0000256" key="1">
    <source>
        <dbReference type="SAM" id="Phobius"/>
    </source>
</evidence>
<feature type="transmembrane region" description="Helical" evidence="1">
    <location>
        <begin position="204"/>
        <end position="226"/>
    </location>
</feature>
<proteinExistence type="predicted"/>
<feature type="transmembrane region" description="Helical" evidence="1">
    <location>
        <begin position="232"/>
        <end position="252"/>
    </location>
</feature>
<keyword evidence="1" id="KW-1133">Transmembrane helix</keyword>
<protein>
    <submittedName>
        <fullName evidence="2">Uncharacterized protein</fullName>
    </submittedName>
</protein>
<accession>A0A4R7NS76</accession>
<feature type="transmembrane region" description="Helical" evidence="1">
    <location>
        <begin position="173"/>
        <end position="192"/>
    </location>
</feature>
<feature type="transmembrane region" description="Helical" evidence="1">
    <location>
        <begin position="60"/>
        <end position="81"/>
    </location>
</feature>
<feature type="transmembrane region" description="Helical" evidence="1">
    <location>
        <begin position="6"/>
        <end position="24"/>
    </location>
</feature>
<gene>
    <name evidence="2" type="ORF">C8E00_1026</name>
</gene>
<evidence type="ECO:0000313" key="2">
    <source>
        <dbReference type="EMBL" id="TDU23519.1"/>
    </source>
</evidence>
<dbReference type="AlphaFoldDB" id="A0A4R7NS76"/>
<dbReference type="RefSeq" id="WP_133694574.1">
    <property type="nucleotide sequence ID" value="NZ_SOBR01000002.1"/>
</dbReference>